<keyword evidence="1" id="KW-0472">Membrane</keyword>
<organism evidence="2 3">
    <name type="scientific">Saccharolobus caldissimus</name>
    <dbReference type="NCBI Taxonomy" id="1702097"/>
    <lineage>
        <taxon>Archaea</taxon>
        <taxon>Thermoproteota</taxon>
        <taxon>Thermoprotei</taxon>
        <taxon>Sulfolobales</taxon>
        <taxon>Sulfolobaceae</taxon>
        <taxon>Saccharolobus</taxon>
    </lineage>
</organism>
<evidence type="ECO:0000256" key="1">
    <source>
        <dbReference type="SAM" id="Phobius"/>
    </source>
</evidence>
<gene>
    <name evidence="2" type="ORF">SACC_15200</name>
</gene>
<name>A0AAQ4CRS2_9CREN</name>
<accession>A0AAQ4CRS2</accession>
<evidence type="ECO:0000313" key="3">
    <source>
        <dbReference type="Proteomes" id="UP001319921"/>
    </source>
</evidence>
<sequence>MVYSNKYLSVLILTMFILTIISPLVQSIYKPSNEPLSKNQNIDPSIITFNQTLALTSIYQGYTDVNGPRSITVFPSYLTGINAEKYWKSNYTRPVLELVGNETQTWYHSSGMVLFNAYYNGNGINIIAYGSYTSGCLSDGYLFSLFITPSSLITKNQSISYWVSEPNLRGEPPEIFNNSPIQGAIPPLLYIQGEPMFPYSPNPYIVVEWDNYGNYMILYYVKYNGTPYNITVIPYTISLTGSINTNPYDIYKLNVSYYPIDNTIIYSVINMNQTNLTYPILNNSTNGIIYGIFNLSSLNVSYSPPSSGRYVFGIEATSGADQGNLGLVFMGNESIYKKEEYYNLTFIENGLPVGSEWSVKVNQTIISSTSNQISFILPAGEYSYSVISASDMFEAYPNSGTLYLNENTTIYISFSHAYHTVTFIEEGLPQGTSWSVNISGHIFSSTSNKISVILPSGQYTYYISSVYSYIQNLIPSSYFIPSPQQGTFYYNNSVNEVINIEFYNAMYVNFQIVVQGNYGQCYTGTLACIYDTNPIQIEVLSYYYNISTGKTIPLNSVEINLLSYNLYAKLEHNDVLTNSQGIAYDNLSLIALTANPVIVPVVISQGLITKELTVVFESYQNQVKTFALCVYNDSSYYNLLFFVNGTSYNSLSNGAEYYISKFTGINCPANHEDYYPIYYVLIYPKGTNIPVNLQRTTYNDNNPYVILLVNTLIWESEYPFLQGLENDWGPNSAMYNLALNDYNNNWHQKIFIYTTYASYYAETLLPLFQTLFGSSADAATDMTNLIDSLIQGNSELINQYGASVANDILKILELNKVIKSPQYTPICLIENFYELNSQQQYQLLANLLSVAYNIQNPNENVIDLGVETMTELAKDIVIKGVVPGVSAALIESTFDALQIREIWGLTLSDTLNAFSQSLEDTFYSSVSDSLTDFIDGEFAEVALPLAIASVLTQNILLPTANLMIQDNKIENIWINYVYPIMFSTFNYMETNGYIANLTDAVLMLQTIEMLQSTWAMWYFTTYKLYKAAILNGKEQEQAPSLLQDGYYCLSNLQETYSSYYNLPTFAINILYGIDPSGLNMSGILGNNNISVKPFLYNYPTQNIVGIVTIGNNTFTEIFYGKYYIIANETGLYGNYPYAIWEKIANLTDIVLFNASRGSLIVYSNNEFTLIPYSFIFNNKTVNIFSKENNINNSLIMINIVNRSNISTIYEGNSTLTFVTDNYTIEINGTVIHISQNKNLTILAPVGHYQYEIISSNILQKGNLSLNNGSHLVITINHGSNMKTSKTSTYLLLLLYVIIIIIILTITIIIISILRRR</sequence>
<feature type="transmembrane region" description="Helical" evidence="1">
    <location>
        <begin position="1289"/>
        <end position="1313"/>
    </location>
</feature>
<dbReference type="KEGG" id="scas:SACC_15200"/>
<reference evidence="2 3" key="1">
    <citation type="journal article" date="2022" name="Microbiol. Resour. Announc.">
        <title>Complete Genome Sequence of the Hyperthermophilic and Acidophilic Archaeon Saccharolobus caldissimus Strain HS-3T.</title>
        <authorList>
            <person name="Sakai H.D."/>
            <person name="Kurosawa N."/>
        </authorList>
    </citation>
    <scope>NUCLEOTIDE SEQUENCE [LARGE SCALE GENOMIC DNA]</scope>
    <source>
        <strain evidence="2 3">JCM32116</strain>
    </source>
</reference>
<keyword evidence="1" id="KW-0812">Transmembrane</keyword>
<keyword evidence="1" id="KW-1133">Transmembrane helix</keyword>
<evidence type="ECO:0000313" key="2">
    <source>
        <dbReference type="EMBL" id="BDB98503.1"/>
    </source>
</evidence>
<dbReference type="EMBL" id="AP025226">
    <property type="protein sequence ID" value="BDB98503.1"/>
    <property type="molecule type" value="Genomic_DNA"/>
</dbReference>
<dbReference type="Proteomes" id="UP001319921">
    <property type="component" value="Chromosome"/>
</dbReference>
<evidence type="ECO:0008006" key="4">
    <source>
        <dbReference type="Google" id="ProtNLM"/>
    </source>
</evidence>
<dbReference type="RefSeq" id="WP_229572365.1">
    <property type="nucleotide sequence ID" value="NZ_AP025226.1"/>
</dbReference>
<proteinExistence type="predicted"/>
<dbReference type="GeneID" id="68866247"/>
<keyword evidence="3" id="KW-1185">Reference proteome</keyword>
<protein>
    <recommendedName>
        <fullName evidence="4">Thermopsin</fullName>
    </recommendedName>
</protein>